<keyword evidence="2 7" id="KW-0540">Nuclease</keyword>
<evidence type="ECO:0000256" key="5">
    <source>
        <dbReference type="ARBA" id="ARBA00022801"/>
    </source>
</evidence>
<keyword evidence="7" id="KW-0698">rRNA processing</keyword>
<dbReference type="PROSITE" id="PS01306">
    <property type="entry name" value="UPF0054"/>
    <property type="match status" value="1"/>
</dbReference>
<dbReference type="PANTHER" id="PTHR46986">
    <property type="entry name" value="ENDORIBONUCLEASE YBEY, CHLOROPLASTIC"/>
    <property type="match status" value="1"/>
</dbReference>
<protein>
    <recommendedName>
        <fullName evidence="7">Endoribonuclease YbeY</fullName>
        <ecNumber evidence="7">3.1.-.-</ecNumber>
    </recommendedName>
</protein>
<dbReference type="SUPFAM" id="SSF55486">
    <property type="entry name" value="Metalloproteases ('zincins'), catalytic domain"/>
    <property type="match status" value="1"/>
</dbReference>
<dbReference type="Pfam" id="PF02130">
    <property type="entry name" value="YbeY"/>
    <property type="match status" value="1"/>
</dbReference>
<keyword evidence="7" id="KW-0963">Cytoplasm</keyword>
<evidence type="ECO:0000256" key="7">
    <source>
        <dbReference type="HAMAP-Rule" id="MF_00009"/>
    </source>
</evidence>
<comment type="similarity">
    <text evidence="1 7">Belongs to the endoribonuclease YbeY family.</text>
</comment>
<dbReference type="EMBL" id="JAWXXV010000001">
    <property type="protein sequence ID" value="MDX5985747.1"/>
    <property type="molecule type" value="Genomic_DNA"/>
</dbReference>
<evidence type="ECO:0000313" key="8">
    <source>
        <dbReference type="EMBL" id="MDX5985747.1"/>
    </source>
</evidence>
<keyword evidence="7" id="KW-0690">Ribosome biogenesis</keyword>
<feature type="binding site" evidence="7">
    <location>
        <position position="133"/>
    </location>
    <ligand>
        <name>Zn(2+)</name>
        <dbReference type="ChEBI" id="CHEBI:29105"/>
        <note>catalytic</note>
    </ligand>
</feature>
<evidence type="ECO:0000256" key="3">
    <source>
        <dbReference type="ARBA" id="ARBA00022723"/>
    </source>
</evidence>
<dbReference type="NCBIfam" id="TIGR00043">
    <property type="entry name" value="rRNA maturation RNase YbeY"/>
    <property type="match status" value="1"/>
</dbReference>
<dbReference type="Proteomes" id="UP001279660">
    <property type="component" value="Unassembled WGS sequence"/>
</dbReference>
<keyword evidence="9" id="KW-1185">Reference proteome</keyword>
<dbReference type="RefSeq" id="WP_010407475.1">
    <property type="nucleotide sequence ID" value="NZ_JAWXXV010000001.1"/>
</dbReference>
<keyword evidence="4 7" id="KW-0255">Endonuclease</keyword>
<sequence>MLEIALSREDVWPEQDWEALATRAATAAMERTPHGPLLTVTATVEISIRLTDDAEVQTLNAQYRQKDKPTNVLSFPMVQADLLDTIDQNSDANDTWGGEILLGDIVLAYETCVREAAEKGVSVDDHASHLIVHGTLHLLGYDHLDDREGDAMEAIEVDALTALGIANPYCLEED</sequence>
<dbReference type="EC" id="3.1.-.-" evidence="7"/>
<feature type="binding site" evidence="7">
    <location>
        <position position="137"/>
    </location>
    <ligand>
        <name>Zn(2+)</name>
        <dbReference type="ChEBI" id="CHEBI:29105"/>
        <note>catalytic</note>
    </ligand>
</feature>
<evidence type="ECO:0000256" key="1">
    <source>
        <dbReference type="ARBA" id="ARBA00010875"/>
    </source>
</evidence>
<reference evidence="8 9" key="1">
    <citation type="submission" date="2023-11" db="EMBL/GenBank/DDBJ databases">
        <title>MicrobeMod: A computational toolkit for identifying prokaryotic methylation and restriction-modification with nanopore sequencing.</title>
        <authorList>
            <person name="Crits-Christoph A."/>
            <person name="Kang S.C."/>
            <person name="Lee H."/>
            <person name="Ostrov N."/>
        </authorList>
    </citation>
    <scope>NUCLEOTIDE SEQUENCE [LARGE SCALE GENOMIC DNA]</scope>
    <source>
        <strain evidence="8 9">ATCC 14820</strain>
    </source>
</reference>
<comment type="cofactor">
    <cofactor evidence="7">
        <name>Zn(2+)</name>
        <dbReference type="ChEBI" id="CHEBI:29105"/>
    </cofactor>
    <text evidence="7">Binds 1 zinc ion.</text>
</comment>
<dbReference type="InterPro" id="IPR002036">
    <property type="entry name" value="YbeY"/>
</dbReference>
<dbReference type="Gene3D" id="3.40.390.30">
    <property type="entry name" value="Metalloproteases ('zincins'), catalytic domain"/>
    <property type="match status" value="1"/>
</dbReference>
<gene>
    <name evidence="7 8" type="primary">ybeY</name>
    <name evidence="8" type="ORF">SIL82_15950</name>
</gene>
<evidence type="ECO:0000313" key="9">
    <source>
        <dbReference type="Proteomes" id="UP001279660"/>
    </source>
</evidence>
<dbReference type="InterPro" id="IPR020549">
    <property type="entry name" value="YbeY_CS"/>
</dbReference>
<dbReference type="PANTHER" id="PTHR46986:SF1">
    <property type="entry name" value="ENDORIBONUCLEASE YBEY, CHLOROPLASTIC"/>
    <property type="match status" value="1"/>
</dbReference>
<name>A0ABU4PRE8_9SPHN</name>
<dbReference type="HAMAP" id="MF_00009">
    <property type="entry name" value="Endoribonucl_YbeY"/>
    <property type="match status" value="1"/>
</dbReference>
<dbReference type="InterPro" id="IPR023091">
    <property type="entry name" value="MetalPrtase_cat_dom_sf_prd"/>
</dbReference>
<evidence type="ECO:0000256" key="2">
    <source>
        <dbReference type="ARBA" id="ARBA00022722"/>
    </source>
</evidence>
<keyword evidence="6 7" id="KW-0862">Zinc</keyword>
<feature type="binding site" evidence="7">
    <location>
        <position position="143"/>
    </location>
    <ligand>
        <name>Zn(2+)</name>
        <dbReference type="ChEBI" id="CHEBI:29105"/>
        <note>catalytic</note>
    </ligand>
</feature>
<comment type="function">
    <text evidence="7">Single strand-specific metallo-endoribonuclease involved in late-stage 70S ribosome quality control and in maturation of the 3' terminus of the 16S rRNA.</text>
</comment>
<comment type="subcellular location">
    <subcellularLocation>
        <location evidence="7">Cytoplasm</location>
    </subcellularLocation>
</comment>
<keyword evidence="3 7" id="KW-0479">Metal-binding</keyword>
<keyword evidence="5 7" id="KW-0378">Hydrolase</keyword>
<accession>A0ABU4PRE8</accession>
<proteinExistence type="inferred from homology"/>
<evidence type="ECO:0000256" key="6">
    <source>
        <dbReference type="ARBA" id="ARBA00022833"/>
    </source>
</evidence>
<comment type="caution">
    <text evidence="8">The sequence shown here is derived from an EMBL/GenBank/DDBJ whole genome shotgun (WGS) entry which is preliminary data.</text>
</comment>
<organism evidence="8 9">
    <name type="scientific">Sphingomonas echinoides</name>
    <dbReference type="NCBI Taxonomy" id="59803"/>
    <lineage>
        <taxon>Bacteria</taxon>
        <taxon>Pseudomonadati</taxon>
        <taxon>Pseudomonadota</taxon>
        <taxon>Alphaproteobacteria</taxon>
        <taxon>Sphingomonadales</taxon>
        <taxon>Sphingomonadaceae</taxon>
        <taxon>Sphingomonas</taxon>
    </lineage>
</organism>
<evidence type="ECO:0000256" key="4">
    <source>
        <dbReference type="ARBA" id="ARBA00022759"/>
    </source>
</evidence>